<dbReference type="CDD" id="cd03039">
    <property type="entry name" value="GST_N_Sigma_like"/>
    <property type="match status" value="1"/>
</dbReference>
<evidence type="ECO:0000259" key="6">
    <source>
        <dbReference type="PROSITE" id="PS50405"/>
    </source>
</evidence>
<dbReference type="InterPro" id="IPR050213">
    <property type="entry name" value="GST_superfamily"/>
</dbReference>
<dbReference type="InterPro" id="IPR040079">
    <property type="entry name" value="Glutathione_S-Trfase"/>
</dbReference>
<evidence type="ECO:0000259" key="5">
    <source>
        <dbReference type="PROSITE" id="PS50404"/>
    </source>
</evidence>
<dbReference type="SFLD" id="SFLDS00019">
    <property type="entry name" value="Glutathione_Transferase_(cytos"/>
    <property type="match status" value="1"/>
</dbReference>
<dbReference type="GO" id="GO:0006749">
    <property type="term" value="P:glutathione metabolic process"/>
    <property type="evidence" value="ECO:0007669"/>
    <property type="project" value="TreeGrafter"/>
</dbReference>
<feature type="domain" description="GST C-terminal" evidence="6">
    <location>
        <begin position="81"/>
        <end position="203"/>
    </location>
</feature>
<dbReference type="PANTHER" id="PTHR11571:SF224">
    <property type="entry name" value="HEMATOPOIETIC PROSTAGLANDIN D SYNTHASE"/>
    <property type="match status" value="1"/>
</dbReference>
<feature type="domain" description="GST N-terminal" evidence="5">
    <location>
        <begin position="2"/>
        <end position="79"/>
    </location>
</feature>
<comment type="similarity">
    <text evidence="3">Belongs to the GST superfamily. Sigma family.</text>
</comment>
<dbReference type="SFLD" id="SFLDG01205">
    <property type="entry name" value="AMPS.1"/>
    <property type="match status" value="1"/>
</dbReference>
<evidence type="ECO:0000256" key="2">
    <source>
        <dbReference type="ARBA" id="ARBA00022679"/>
    </source>
</evidence>
<dbReference type="InterPro" id="IPR036249">
    <property type="entry name" value="Thioredoxin-like_sf"/>
</dbReference>
<dbReference type="PROSITE" id="PS50404">
    <property type="entry name" value="GST_NTER"/>
    <property type="match status" value="1"/>
</dbReference>
<dbReference type="Gene3D" id="3.40.30.10">
    <property type="entry name" value="Glutaredoxin"/>
    <property type="match status" value="1"/>
</dbReference>
<protein>
    <recommendedName>
        <fullName evidence="1">glutathione transferase</fullName>
        <ecNumber evidence="1">2.5.1.18</ecNumber>
    </recommendedName>
</protein>
<dbReference type="GO" id="GO:0004364">
    <property type="term" value="F:glutathione transferase activity"/>
    <property type="evidence" value="ECO:0007669"/>
    <property type="project" value="UniProtKB-EC"/>
</dbReference>
<dbReference type="CDD" id="cd03192">
    <property type="entry name" value="GST_C_Sigma_like"/>
    <property type="match status" value="1"/>
</dbReference>
<dbReference type="EMBL" id="JN003879">
    <property type="protein sequence ID" value="AFJ11392.1"/>
    <property type="molecule type" value="mRNA"/>
</dbReference>
<dbReference type="SFLD" id="SFLDG00363">
    <property type="entry name" value="AMPS_(cytGST):_Alpha-__Mu-__Pi"/>
    <property type="match status" value="1"/>
</dbReference>
<dbReference type="InterPro" id="IPR010987">
    <property type="entry name" value="Glutathione-S-Trfase_C-like"/>
</dbReference>
<evidence type="ECO:0000256" key="3">
    <source>
        <dbReference type="ARBA" id="ARBA00038317"/>
    </source>
</evidence>
<name>M1F417_PENMO</name>
<comment type="catalytic activity">
    <reaction evidence="4">
        <text>RX + glutathione = an S-substituted glutathione + a halide anion + H(+)</text>
        <dbReference type="Rhea" id="RHEA:16437"/>
        <dbReference type="ChEBI" id="CHEBI:15378"/>
        <dbReference type="ChEBI" id="CHEBI:16042"/>
        <dbReference type="ChEBI" id="CHEBI:17792"/>
        <dbReference type="ChEBI" id="CHEBI:57925"/>
        <dbReference type="ChEBI" id="CHEBI:90779"/>
        <dbReference type="EC" id="2.5.1.18"/>
    </reaction>
</comment>
<dbReference type="PANTHER" id="PTHR11571">
    <property type="entry name" value="GLUTATHIONE S-TRANSFERASE"/>
    <property type="match status" value="1"/>
</dbReference>
<dbReference type="FunFam" id="1.20.1050.10:FF:000030">
    <property type="entry name" value="Glutathione S-transferase S1"/>
    <property type="match status" value="1"/>
</dbReference>
<evidence type="ECO:0000256" key="1">
    <source>
        <dbReference type="ARBA" id="ARBA00012452"/>
    </source>
</evidence>
<dbReference type="InterPro" id="IPR004045">
    <property type="entry name" value="Glutathione_S-Trfase_N"/>
</dbReference>
<organism evidence="7">
    <name type="scientific">Penaeus monodon</name>
    <name type="common">Giant tiger prawn</name>
    <dbReference type="NCBI Taxonomy" id="6687"/>
    <lineage>
        <taxon>Eukaryota</taxon>
        <taxon>Metazoa</taxon>
        <taxon>Ecdysozoa</taxon>
        <taxon>Arthropoda</taxon>
        <taxon>Crustacea</taxon>
        <taxon>Multicrustacea</taxon>
        <taxon>Malacostraca</taxon>
        <taxon>Eumalacostraca</taxon>
        <taxon>Eucarida</taxon>
        <taxon>Decapoda</taxon>
        <taxon>Dendrobranchiata</taxon>
        <taxon>Penaeoidea</taxon>
        <taxon>Penaeidae</taxon>
        <taxon>Penaeus</taxon>
    </lineage>
</organism>
<dbReference type="InterPro" id="IPR036282">
    <property type="entry name" value="Glutathione-S-Trfase_C_sf"/>
</dbReference>
<proteinExistence type="evidence at transcript level"/>
<dbReference type="AlphaFoldDB" id="M1F417"/>
<evidence type="ECO:0000313" key="7">
    <source>
        <dbReference type="EMBL" id="AFJ11392.1"/>
    </source>
</evidence>
<accession>M1F417</accession>
<keyword evidence="2" id="KW-0808">Transferase</keyword>
<evidence type="ECO:0000256" key="4">
    <source>
        <dbReference type="ARBA" id="ARBA00047960"/>
    </source>
</evidence>
<dbReference type="GO" id="GO:0004602">
    <property type="term" value="F:glutathione peroxidase activity"/>
    <property type="evidence" value="ECO:0007669"/>
    <property type="project" value="UniProtKB-ARBA"/>
</dbReference>
<dbReference type="SUPFAM" id="SSF47616">
    <property type="entry name" value="GST C-terminal domain-like"/>
    <property type="match status" value="1"/>
</dbReference>
<dbReference type="Pfam" id="PF02798">
    <property type="entry name" value="GST_N"/>
    <property type="match status" value="1"/>
</dbReference>
<dbReference type="InterPro" id="IPR004046">
    <property type="entry name" value="GST_C"/>
</dbReference>
<dbReference type="Pfam" id="PF14497">
    <property type="entry name" value="GST_C_3"/>
    <property type="match status" value="1"/>
</dbReference>
<dbReference type="FunFam" id="3.40.30.10:FF:000035">
    <property type="entry name" value="hematopoietic prostaglandin D synthase"/>
    <property type="match status" value="1"/>
</dbReference>
<dbReference type="SUPFAM" id="SSF52833">
    <property type="entry name" value="Thioredoxin-like"/>
    <property type="match status" value="1"/>
</dbReference>
<dbReference type="EC" id="2.5.1.18" evidence="1"/>
<reference evidence="7" key="1">
    <citation type="journal article" date="2013" name="PLoS ONE">
        <title>Insights into the Prostanoid Pathway in the Ovary Development of the Penaeid Shrimp Penaeus monodon.</title>
        <authorList>
            <person name="Wimuttisuk W."/>
            <person name="Tobwor P."/>
            <person name="Deenarn P."/>
            <person name="Danwisetkanjana K."/>
            <person name="Pinkaew D."/>
            <person name="Kirtikara K."/>
            <person name="Vichai V."/>
        </authorList>
    </citation>
    <scope>NUCLEOTIDE SEQUENCE</scope>
</reference>
<dbReference type="OrthoDB" id="414243at2759"/>
<sequence length="203" mass="23933">MPEYKLIYFNLMGRAELTRWLFAYGGIPYTDERIEREEWPEKKKSLPFSKVPILMVDGKPLPQSLAIGRYVAKEVGLVPEDNLQAAYCDALADTITEMMGAMRQIMMSDKDEEEKRRQFKEDFYPNVLEPIMTRLEKRLSEKQWFLGDKLTWADFIISLGFGHIKERKPEIFEKFPTVAGHVEKVRELPKIKEWIKKRPVNPY</sequence>
<dbReference type="PROSITE" id="PS50405">
    <property type="entry name" value="GST_CTER"/>
    <property type="match status" value="1"/>
</dbReference>
<dbReference type="Gene3D" id="1.20.1050.10">
    <property type="match status" value="1"/>
</dbReference>